<dbReference type="RefSeq" id="WP_369185855.1">
    <property type="nucleotide sequence ID" value="NZ_CP163445.1"/>
</dbReference>
<gene>
    <name evidence="1" type="ORF">AB2U05_37555</name>
</gene>
<dbReference type="EMBL" id="CP163445">
    <property type="protein sequence ID" value="XDQ83814.1"/>
    <property type="molecule type" value="Genomic_DNA"/>
</dbReference>
<accession>A0AB39TXC0</accession>
<sequence length="62" mass="6748">MVTDYVGRQVERARGWAIGMLDDRTGPFAASWPTWAPDSAWPLPTLPPGADEAVTSATAYRL</sequence>
<evidence type="ECO:0000313" key="1">
    <source>
        <dbReference type="EMBL" id="XDQ83814.1"/>
    </source>
</evidence>
<name>A0AB39TXC0_9ACTN</name>
<protein>
    <submittedName>
        <fullName evidence="1">Uncharacterized protein</fullName>
    </submittedName>
</protein>
<reference evidence="1" key="1">
    <citation type="submission" date="2024-07" db="EMBL/GenBank/DDBJ databases">
        <authorList>
            <person name="Yu S.T."/>
        </authorList>
    </citation>
    <scope>NUCLEOTIDE SEQUENCE</scope>
    <source>
        <strain evidence="1">Y1</strain>
    </source>
</reference>
<dbReference type="AlphaFoldDB" id="A0AB39TXC0"/>
<organism evidence="1">
    <name type="scientific">Streptomyces sp. Y1</name>
    <dbReference type="NCBI Taxonomy" id="3238634"/>
    <lineage>
        <taxon>Bacteria</taxon>
        <taxon>Bacillati</taxon>
        <taxon>Actinomycetota</taxon>
        <taxon>Actinomycetes</taxon>
        <taxon>Kitasatosporales</taxon>
        <taxon>Streptomycetaceae</taxon>
        <taxon>Streptomyces</taxon>
    </lineage>
</organism>
<proteinExistence type="predicted"/>